<dbReference type="Pfam" id="PF01062">
    <property type="entry name" value="Bestrophin"/>
    <property type="match status" value="2"/>
</dbReference>
<dbReference type="EMBL" id="KZ352881">
    <property type="protein sequence ID" value="PIO61876.1"/>
    <property type="molecule type" value="Genomic_DNA"/>
</dbReference>
<dbReference type="PANTHER" id="PTHR10736">
    <property type="entry name" value="BESTROPHIN"/>
    <property type="match status" value="1"/>
</dbReference>
<evidence type="ECO:0000313" key="9">
    <source>
        <dbReference type="Proteomes" id="UP000230423"/>
    </source>
</evidence>
<gene>
    <name evidence="8" type="ORF">TELCIR_16584</name>
</gene>
<evidence type="ECO:0000256" key="1">
    <source>
        <dbReference type="ARBA" id="ARBA00004370"/>
    </source>
</evidence>
<keyword evidence="2 6" id="KW-0812">Transmembrane</keyword>
<keyword evidence="6" id="KW-0407">Ion channel</keyword>
<sequence>QFEKFAMYCESKLAYIPLTFMLGFFVTIVVDRWRSIFQNMGWIENLALTVSALLRGDSKEAVLYRRSIIRYTVLCQEVKLFRTSLAQLCQFDWVPIPIAYPQVDLFVPFMTILQFIFFVGWMKVAEALLNPLGEDDDDFECNFLIDKNIATGLSIVDNTHDTCPNLLPDRLSDPNYHPVYSEESHRWGGDNTLIGSAEGIEVAKPEDHVRMVSVDVVKHDEGVQNYKSSNANNQNQKTTNAGLDKIDEKSGSRQSSMENEYMYRIYGQMFEDTLYDHTGVICAQRSRQLTDCIGTIRKEKIHHTPD</sequence>
<keyword evidence="6" id="KW-0406">Ion transport</keyword>
<accession>A0A2G9TV27</accession>
<evidence type="ECO:0000256" key="7">
    <source>
        <dbReference type="SAM" id="MobiDB-lite"/>
    </source>
</evidence>
<keyword evidence="6" id="KW-0813">Transport</keyword>
<organism evidence="8 9">
    <name type="scientific">Teladorsagia circumcincta</name>
    <name type="common">Brown stomach worm</name>
    <name type="synonym">Ostertagia circumcincta</name>
    <dbReference type="NCBI Taxonomy" id="45464"/>
    <lineage>
        <taxon>Eukaryota</taxon>
        <taxon>Metazoa</taxon>
        <taxon>Ecdysozoa</taxon>
        <taxon>Nematoda</taxon>
        <taxon>Chromadorea</taxon>
        <taxon>Rhabditida</taxon>
        <taxon>Rhabditina</taxon>
        <taxon>Rhabditomorpha</taxon>
        <taxon>Strongyloidea</taxon>
        <taxon>Trichostrongylidae</taxon>
        <taxon>Teladorsagia</taxon>
    </lineage>
</organism>
<keyword evidence="6" id="KW-0868">Chloride</keyword>
<dbReference type="AlphaFoldDB" id="A0A2G9TV27"/>
<comment type="similarity">
    <text evidence="5 6">Belongs to the anion channel-forming bestrophin (TC 1.A.46) family. Calcium-sensitive chloride channel subfamily.</text>
</comment>
<feature type="region of interest" description="Disordered" evidence="7">
    <location>
        <begin position="224"/>
        <end position="255"/>
    </location>
</feature>
<evidence type="ECO:0000313" key="8">
    <source>
        <dbReference type="EMBL" id="PIO61876.1"/>
    </source>
</evidence>
<evidence type="ECO:0000256" key="3">
    <source>
        <dbReference type="ARBA" id="ARBA00022989"/>
    </source>
</evidence>
<dbReference type="GO" id="GO:0005886">
    <property type="term" value="C:plasma membrane"/>
    <property type="evidence" value="ECO:0007669"/>
    <property type="project" value="UniProtKB-SubCell"/>
</dbReference>
<feature type="transmembrane region" description="Helical" evidence="6">
    <location>
        <begin position="12"/>
        <end position="30"/>
    </location>
</feature>
<proteinExistence type="inferred from homology"/>
<protein>
    <recommendedName>
        <fullName evidence="6">Bestrophin homolog</fullName>
    </recommendedName>
</protein>
<comment type="subcellular location">
    <subcellularLocation>
        <location evidence="6">Cell membrane</location>
        <topology evidence="6">Multi-pass membrane protein</topology>
    </subcellularLocation>
    <subcellularLocation>
        <location evidence="1">Membrane</location>
    </subcellularLocation>
</comment>
<dbReference type="PANTHER" id="PTHR10736:SF58">
    <property type="entry name" value="BESTROPHIN HOMOLOG-RELATED"/>
    <property type="match status" value="1"/>
</dbReference>
<feature type="non-terminal residue" evidence="8">
    <location>
        <position position="1"/>
    </location>
</feature>
<name>A0A2G9TV27_TELCI</name>
<evidence type="ECO:0000256" key="2">
    <source>
        <dbReference type="ARBA" id="ARBA00022692"/>
    </source>
</evidence>
<keyword evidence="9" id="KW-1185">Reference proteome</keyword>
<keyword evidence="6" id="KW-0869">Chloride channel</keyword>
<evidence type="ECO:0000256" key="6">
    <source>
        <dbReference type="RuleBase" id="RU363126"/>
    </source>
</evidence>
<evidence type="ECO:0000256" key="4">
    <source>
        <dbReference type="ARBA" id="ARBA00023136"/>
    </source>
</evidence>
<comment type="caution">
    <text evidence="6">Lacks conserved residue(s) required for the propagation of feature annotation.</text>
</comment>
<dbReference type="InterPro" id="IPR000615">
    <property type="entry name" value="Bestrophin"/>
</dbReference>
<dbReference type="GO" id="GO:0034707">
    <property type="term" value="C:chloride channel complex"/>
    <property type="evidence" value="ECO:0007669"/>
    <property type="project" value="UniProtKB-KW"/>
</dbReference>
<keyword evidence="4 6" id="KW-0472">Membrane</keyword>
<dbReference type="InterPro" id="IPR021134">
    <property type="entry name" value="Bestrophin-like"/>
</dbReference>
<dbReference type="Proteomes" id="UP000230423">
    <property type="component" value="Unassembled WGS sequence"/>
</dbReference>
<comment type="function">
    <text evidence="6">Forms chloride channels.</text>
</comment>
<dbReference type="GO" id="GO:0005254">
    <property type="term" value="F:chloride channel activity"/>
    <property type="evidence" value="ECO:0007669"/>
    <property type="project" value="UniProtKB-KW"/>
</dbReference>
<keyword evidence="6" id="KW-1003">Cell membrane</keyword>
<evidence type="ECO:0000256" key="5">
    <source>
        <dbReference type="ARBA" id="ARBA00034769"/>
    </source>
</evidence>
<keyword evidence="3 6" id="KW-1133">Transmembrane helix</keyword>
<feature type="compositionally biased region" description="Low complexity" evidence="7">
    <location>
        <begin position="227"/>
        <end position="241"/>
    </location>
</feature>
<reference evidence="8 9" key="1">
    <citation type="submission" date="2015-09" db="EMBL/GenBank/DDBJ databases">
        <title>Draft genome of the parasitic nematode Teladorsagia circumcincta isolate WARC Sus (inbred).</title>
        <authorList>
            <person name="Mitreva M."/>
        </authorList>
    </citation>
    <scope>NUCLEOTIDE SEQUENCE [LARGE SCALE GENOMIC DNA]</scope>
    <source>
        <strain evidence="8 9">S</strain>
    </source>
</reference>
<dbReference type="OrthoDB" id="201595at2759"/>